<accession>A0ABQ2CSX4</accession>
<dbReference type="RefSeq" id="WP_188636473.1">
    <property type="nucleotide sequence ID" value="NZ_BMNN01000004.1"/>
</dbReference>
<dbReference type="SMART" id="SM00331">
    <property type="entry name" value="PP2C_SIG"/>
    <property type="match status" value="1"/>
</dbReference>
<sequence length="242" mass="26311">MDLLTAWRSNARTDTGKVRSHNEDAFLSLPERGLWAVADGMGGHQNGALASRLIVEQLAELHGGSDLDLRVRQLRQALHAINRRLSRELTLVSGEPEPVMGSTVVALLAEDDRAACVWAGDSRCYLWRSGGLYQISRDHSLFQQLVEEQQLSPEQAASHPSAGALTRAVGASETLVLDVVEFNVYPGDTLLLCSDGLYQNMSGADLGRALSLPSTQLALERLFELALDGPARDNISAVVIRR</sequence>
<organism evidence="2 3">
    <name type="scientific">Halopseudomonas pertucinogena</name>
    <dbReference type="NCBI Taxonomy" id="86175"/>
    <lineage>
        <taxon>Bacteria</taxon>
        <taxon>Pseudomonadati</taxon>
        <taxon>Pseudomonadota</taxon>
        <taxon>Gammaproteobacteria</taxon>
        <taxon>Pseudomonadales</taxon>
        <taxon>Pseudomonadaceae</taxon>
        <taxon>Halopseudomonas</taxon>
    </lineage>
</organism>
<evidence type="ECO:0000313" key="2">
    <source>
        <dbReference type="EMBL" id="GGJ02971.1"/>
    </source>
</evidence>
<reference evidence="3" key="1">
    <citation type="journal article" date="2019" name="Int. J. Syst. Evol. Microbiol.">
        <title>The Global Catalogue of Microorganisms (GCM) 10K type strain sequencing project: providing services to taxonomists for standard genome sequencing and annotation.</title>
        <authorList>
            <consortium name="The Broad Institute Genomics Platform"/>
            <consortium name="The Broad Institute Genome Sequencing Center for Infectious Disease"/>
            <person name="Wu L."/>
            <person name="Ma J."/>
        </authorList>
    </citation>
    <scope>NUCLEOTIDE SEQUENCE [LARGE SCALE GENOMIC DNA]</scope>
    <source>
        <strain evidence="3">JCM 11590</strain>
    </source>
</reference>
<dbReference type="SUPFAM" id="SSF81606">
    <property type="entry name" value="PP2C-like"/>
    <property type="match status" value="1"/>
</dbReference>
<evidence type="ECO:0000313" key="3">
    <source>
        <dbReference type="Proteomes" id="UP000633263"/>
    </source>
</evidence>
<dbReference type="EMBL" id="BMNN01000004">
    <property type="protein sequence ID" value="GGJ02971.1"/>
    <property type="molecule type" value="Genomic_DNA"/>
</dbReference>
<dbReference type="PANTHER" id="PTHR13832:SF827">
    <property type="entry name" value="PROTEIN PHOSPHATASE 1L"/>
    <property type="match status" value="1"/>
</dbReference>
<dbReference type="Gene3D" id="3.60.40.10">
    <property type="entry name" value="PPM-type phosphatase domain"/>
    <property type="match status" value="1"/>
</dbReference>
<dbReference type="CDD" id="cd00143">
    <property type="entry name" value="PP2Cc"/>
    <property type="match status" value="1"/>
</dbReference>
<comment type="caution">
    <text evidence="2">The sequence shown here is derived from an EMBL/GenBank/DDBJ whole genome shotgun (WGS) entry which is preliminary data.</text>
</comment>
<dbReference type="InterPro" id="IPR036457">
    <property type="entry name" value="PPM-type-like_dom_sf"/>
</dbReference>
<gene>
    <name evidence="2" type="ORF">GCM10009083_19740</name>
</gene>
<keyword evidence="3" id="KW-1185">Reference proteome</keyword>
<evidence type="ECO:0000259" key="1">
    <source>
        <dbReference type="PROSITE" id="PS51746"/>
    </source>
</evidence>
<dbReference type="Pfam" id="PF13672">
    <property type="entry name" value="PP2C_2"/>
    <property type="match status" value="1"/>
</dbReference>
<feature type="domain" description="PPM-type phosphatase" evidence="1">
    <location>
        <begin position="8"/>
        <end position="242"/>
    </location>
</feature>
<dbReference type="PANTHER" id="PTHR13832">
    <property type="entry name" value="PROTEIN PHOSPHATASE 2C"/>
    <property type="match status" value="1"/>
</dbReference>
<dbReference type="InterPro" id="IPR001932">
    <property type="entry name" value="PPM-type_phosphatase-like_dom"/>
</dbReference>
<dbReference type="PROSITE" id="PS51746">
    <property type="entry name" value="PPM_2"/>
    <property type="match status" value="1"/>
</dbReference>
<dbReference type="SMART" id="SM00332">
    <property type="entry name" value="PP2Cc"/>
    <property type="match status" value="1"/>
</dbReference>
<protein>
    <submittedName>
        <fullName evidence="2">Protein phosphatase</fullName>
    </submittedName>
</protein>
<dbReference type="InterPro" id="IPR015655">
    <property type="entry name" value="PP2C"/>
</dbReference>
<dbReference type="Proteomes" id="UP000633263">
    <property type="component" value="Unassembled WGS sequence"/>
</dbReference>
<proteinExistence type="predicted"/>
<name>A0ABQ2CSX4_9GAMM</name>